<dbReference type="Gene3D" id="1.10.260.40">
    <property type="entry name" value="lambda repressor-like DNA-binding domains"/>
    <property type="match status" value="1"/>
</dbReference>
<evidence type="ECO:0000313" key="3">
    <source>
        <dbReference type="Proteomes" id="UP000464754"/>
    </source>
</evidence>
<dbReference type="InterPro" id="IPR010982">
    <property type="entry name" value="Lambda_DNA-bd_dom_sf"/>
</dbReference>
<dbReference type="EMBL" id="AP019695">
    <property type="protein sequence ID" value="BBK22635.1"/>
    <property type="molecule type" value="Genomic_DNA"/>
</dbReference>
<evidence type="ECO:0000313" key="2">
    <source>
        <dbReference type="EMBL" id="BBK22635.1"/>
    </source>
</evidence>
<dbReference type="KEGG" id="aarg:Aargi30884_15380"/>
<dbReference type="InterPro" id="IPR001387">
    <property type="entry name" value="Cro/C1-type_HTH"/>
</dbReference>
<dbReference type="Pfam" id="PF01381">
    <property type="entry name" value="HTH_3"/>
    <property type="match status" value="1"/>
</dbReference>
<proteinExistence type="predicted"/>
<dbReference type="AlphaFoldDB" id="A0A6N4TJR3"/>
<feature type="domain" description="HTH cro/C1-type" evidence="1">
    <location>
        <begin position="9"/>
        <end position="64"/>
    </location>
</feature>
<dbReference type="GO" id="GO:0003677">
    <property type="term" value="F:DNA binding"/>
    <property type="evidence" value="ECO:0007669"/>
    <property type="project" value="InterPro"/>
</dbReference>
<dbReference type="SUPFAM" id="SSF47413">
    <property type="entry name" value="lambda repressor-like DNA-binding domains"/>
    <property type="match status" value="1"/>
</dbReference>
<keyword evidence="3" id="KW-1185">Reference proteome</keyword>
<dbReference type="Proteomes" id="UP000464754">
    <property type="component" value="Chromosome"/>
</dbReference>
<gene>
    <name evidence="2" type="ORF">Aargi30884_15380</name>
</gene>
<reference evidence="3" key="1">
    <citation type="submission" date="2019-05" db="EMBL/GenBank/DDBJ databases">
        <title>Complete genome sequencing of Absiella argi strain JCM 30884.</title>
        <authorList>
            <person name="Sakamoto M."/>
            <person name="Murakami T."/>
            <person name="Mori H."/>
        </authorList>
    </citation>
    <scope>NUCLEOTIDE SEQUENCE [LARGE SCALE GENOMIC DNA]</scope>
    <source>
        <strain evidence="3">JCM 30884</strain>
    </source>
</reference>
<dbReference type="RefSeq" id="WP_118277783.1">
    <property type="nucleotide sequence ID" value="NZ_AP019695.1"/>
</dbReference>
<sequence length="75" mass="8868">MVNKIKENVNYLRNSNNLSRRQFSYRVKVPYTVVERLEKGITKDPQISTVQKIAEYFQLSLDELVYKDLSLNSNQ</sequence>
<dbReference type="PROSITE" id="PS50943">
    <property type="entry name" value="HTH_CROC1"/>
    <property type="match status" value="1"/>
</dbReference>
<accession>A0A6N4TJR3</accession>
<dbReference type="CDD" id="cd00093">
    <property type="entry name" value="HTH_XRE"/>
    <property type="match status" value="1"/>
</dbReference>
<protein>
    <recommendedName>
        <fullName evidence="1">HTH cro/C1-type domain-containing protein</fullName>
    </recommendedName>
</protein>
<dbReference type="SMART" id="SM00530">
    <property type="entry name" value="HTH_XRE"/>
    <property type="match status" value="1"/>
</dbReference>
<organism evidence="2 3">
    <name type="scientific">Amedibacterium intestinale</name>
    <dbReference type="NCBI Taxonomy" id="2583452"/>
    <lineage>
        <taxon>Bacteria</taxon>
        <taxon>Bacillati</taxon>
        <taxon>Bacillota</taxon>
        <taxon>Erysipelotrichia</taxon>
        <taxon>Erysipelotrichales</taxon>
        <taxon>Erysipelotrichaceae</taxon>
        <taxon>Amedibacterium</taxon>
    </lineage>
</organism>
<evidence type="ECO:0000259" key="1">
    <source>
        <dbReference type="PROSITE" id="PS50943"/>
    </source>
</evidence>
<name>A0A6N4TJR3_9FIRM</name>